<dbReference type="GO" id="GO:0050440">
    <property type="term" value="F:2-methylcitrate synthase activity"/>
    <property type="evidence" value="ECO:0007669"/>
    <property type="project" value="TreeGrafter"/>
</dbReference>
<dbReference type="NCBIfam" id="TIGR01800">
    <property type="entry name" value="cit_synth_II"/>
    <property type="match status" value="1"/>
</dbReference>
<evidence type="ECO:0000256" key="2">
    <source>
        <dbReference type="ARBA" id="ARBA00010566"/>
    </source>
</evidence>
<dbReference type="RefSeq" id="WP_013214842.1">
    <property type="nucleotide sequence ID" value="NC_014313.1"/>
</dbReference>
<reference evidence="10" key="1">
    <citation type="journal article" date="2011" name="J. Bacteriol.">
        <title>Genome sequences of eight morphologically diverse alphaproteobacteria.</title>
        <authorList>
            <consortium name="US DOE Joint Genome Institute"/>
            <person name="Brown P.J."/>
            <person name="Kysela D.T."/>
            <person name="Buechlein A."/>
            <person name="Hemmerich C."/>
            <person name="Brun Y.V."/>
        </authorList>
    </citation>
    <scope>NUCLEOTIDE SEQUENCE [LARGE SCALE GENOMIC DNA]</scope>
    <source>
        <strain evidence="10">ATCC 51888 / DSM 1869 / NCIB 11706 / TK 0415</strain>
    </source>
</reference>
<dbReference type="OrthoDB" id="9800864at2"/>
<evidence type="ECO:0000256" key="3">
    <source>
        <dbReference type="ARBA" id="ARBA00022532"/>
    </source>
</evidence>
<dbReference type="InterPro" id="IPR024176">
    <property type="entry name" value="Citrate_synthase_bac-typ"/>
</dbReference>
<evidence type="ECO:0000256" key="1">
    <source>
        <dbReference type="ARBA" id="ARBA00004751"/>
    </source>
</evidence>
<comment type="similarity">
    <text evidence="2 6 8">Belongs to the citrate synthase family.</text>
</comment>
<dbReference type="InterPro" id="IPR016143">
    <property type="entry name" value="Citrate_synth-like_sm_a-sub"/>
</dbReference>
<dbReference type="InterPro" id="IPR002020">
    <property type="entry name" value="Citrate_synthase"/>
</dbReference>
<sequence length="395" mass="42528">MVHDLATLERSAGKKSVVLSGVVAGSTAICSVIPGGDNLRYRGYDIRDLAEGCTFEEVAYLLIHGALPTAEELAAYRRKFAGLRVLPITVRRVLEALPAAAHPMDVLRSGISALGCALPEASDHNIHGTREIADRLIASSGSMLLYWYHYANNGQRISLDTGEDTVAGQFLHLLHGSAPDAEQVRVLQASLVLYAEHEFNASTFTARSIAATGSDFYSAVIGAVGALRGTKHGGANQAAYDVIVRYRNAAQAASDIRARIANKEVVMGFGHPVYRVSDPRTDILRTLAHGLANRFEGSGVLSVAEAIETAMADSKGMFANVDWYTAVLYDLLGIPASMFTPLFAMARIAGWSAHVIEQRQDNKIIRPTANYIGPDSTPLIPISERDQTRVCQHAA</sequence>
<proteinExistence type="inferred from homology"/>
<dbReference type="InterPro" id="IPR011278">
    <property type="entry name" value="2-MeCitrate/Citrate_synth_II"/>
</dbReference>
<dbReference type="GO" id="GO:0036440">
    <property type="term" value="F:citrate synthase activity"/>
    <property type="evidence" value="ECO:0007669"/>
    <property type="project" value="UniProtKB-EC"/>
</dbReference>
<dbReference type="HOGENOM" id="CLU_025068_2_1_5"/>
<dbReference type="InterPro" id="IPR036969">
    <property type="entry name" value="Citrate_synthase_sf"/>
</dbReference>
<keyword evidence="4 6" id="KW-0808">Transferase</keyword>
<keyword evidence="9" id="KW-0012">Acyltransferase</keyword>
<evidence type="ECO:0000256" key="8">
    <source>
        <dbReference type="RuleBase" id="RU003406"/>
    </source>
</evidence>
<comment type="pathway">
    <text evidence="1">Carbohydrate metabolism; tricarboxylic acid cycle; isocitrate from oxaloacetate: step 1/2.</text>
</comment>
<dbReference type="InterPro" id="IPR019810">
    <property type="entry name" value="Citrate_synthase_AS"/>
</dbReference>
<keyword evidence="3" id="KW-0816">Tricarboxylic acid cycle</keyword>
<evidence type="ECO:0000256" key="4">
    <source>
        <dbReference type="ARBA" id="ARBA00022679"/>
    </source>
</evidence>
<dbReference type="GO" id="GO:0019679">
    <property type="term" value="P:propionate metabolic process, methylcitrate cycle"/>
    <property type="evidence" value="ECO:0007669"/>
    <property type="project" value="TreeGrafter"/>
</dbReference>
<evidence type="ECO:0000256" key="7">
    <source>
        <dbReference type="PIRSR" id="PIRSR001369-1"/>
    </source>
</evidence>
<dbReference type="UniPathway" id="UPA00223">
    <property type="reaction ID" value="UER00717"/>
</dbReference>
<dbReference type="Proteomes" id="UP000002033">
    <property type="component" value="Chromosome"/>
</dbReference>
<dbReference type="STRING" id="582899.Hden_0810"/>
<dbReference type="InterPro" id="IPR016142">
    <property type="entry name" value="Citrate_synth-like_lrg_a-sub"/>
</dbReference>
<dbReference type="PIRSF" id="PIRSF001369">
    <property type="entry name" value="Citrate_synth"/>
    <property type="match status" value="1"/>
</dbReference>
<dbReference type="PANTHER" id="PTHR11739">
    <property type="entry name" value="CITRATE SYNTHASE"/>
    <property type="match status" value="1"/>
</dbReference>
<feature type="active site" evidence="7">
    <location>
        <position position="271"/>
    </location>
</feature>
<dbReference type="PANTHER" id="PTHR11739:SF25">
    <property type="entry name" value="CITRATE SYNTHASE-RELATED PROTEIN DDB_G0287281"/>
    <property type="match status" value="1"/>
</dbReference>
<dbReference type="EMBL" id="CP002083">
    <property type="protein sequence ID" value="ADJ22627.1"/>
    <property type="molecule type" value="Genomic_DNA"/>
</dbReference>
<evidence type="ECO:0000256" key="6">
    <source>
        <dbReference type="PIRNR" id="PIRNR001369"/>
    </source>
</evidence>
<feature type="active site" evidence="7">
    <location>
        <position position="322"/>
    </location>
</feature>
<protein>
    <recommendedName>
        <fullName evidence="6">Citrate synthase</fullName>
    </recommendedName>
</protein>
<dbReference type="NCBIfam" id="NF009006">
    <property type="entry name" value="PRK12351.1"/>
    <property type="match status" value="1"/>
</dbReference>
<dbReference type="SUPFAM" id="SSF48256">
    <property type="entry name" value="Citrate synthase"/>
    <property type="match status" value="1"/>
</dbReference>
<organism evidence="9 10">
    <name type="scientific">Hyphomicrobium denitrificans (strain ATCC 51888 / DSM 1869 / NCIMB 11706 / TK 0415)</name>
    <dbReference type="NCBI Taxonomy" id="582899"/>
    <lineage>
        <taxon>Bacteria</taxon>
        <taxon>Pseudomonadati</taxon>
        <taxon>Pseudomonadota</taxon>
        <taxon>Alphaproteobacteria</taxon>
        <taxon>Hyphomicrobiales</taxon>
        <taxon>Hyphomicrobiaceae</taxon>
        <taxon>Hyphomicrobium</taxon>
    </lineage>
</organism>
<gene>
    <name evidence="9" type="ordered locus">Hden_0810</name>
</gene>
<comment type="catalytic activity">
    <reaction evidence="5">
        <text>oxaloacetate + acetyl-CoA + H2O = citrate + CoA + H(+)</text>
        <dbReference type="Rhea" id="RHEA:16845"/>
        <dbReference type="ChEBI" id="CHEBI:15377"/>
        <dbReference type="ChEBI" id="CHEBI:15378"/>
        <dbReference type="ChEBI" id="CHEBI:16452"/>
        <dbReference type="ChEBI" id="CHEBI:16947"/>
        <dbReference type="ChEBI" id="CHEBI:57287"/>
        <dbReference type="ChEBI" id="CHEBI:57288"/>
        <dbReference type="EC" id="2.3.3.16"/>
    </reaction>
</comment>
<accession>D8JTR5</accession>
<dbReference type="Gene3D" id="1.10.230.10">
    <property type="entry name" value="Cytochrome P450-Terp, domain 2"/>
    <property type="match status" value="1"/>
</dbReference>
<dbReference type="GO" id="GO:0005975">
    <property type="term" value="P:carbohydrate metabolic process"/>
    <property type="evidence" value="ECO:0007669"/>
    <property type="project" value="TreeGrafter"/>
</dbReference>
<dbReference type="GO" id="GO:0005737">
    <property type="term" value="C:cytoplasm"/>
    <property type="evidence" value="ECO:0007669"/>
    <property type="project" value="InterPro"/>
</dbReference>
<dbReference type="PROSITE" id="PS00480">
    <property type="entry name" value="CITRATE_SYNTHASE"/>
    <property type="match status" value="1"/>
</dbReference>
<dbReference type="GO" id="GO:0006099">
    <property type="term" value="P:tricarboxylic acid cycle"/>
    <property type="evidence" value="ECO:0007669"/>
    <property type="project" value="UniProtKB-UniPathway"/>
</dbReference>
<evidence type="ECO:0000313" key="9">
    <source>
        <dbReference type="EMBL" id="ADJ22627.1"/>
    </source>
</evidence>
<dbReference type="Gene3D" id="1.10.580.10">
    <property type="entry name" value="Citrate Synthase, domain 1"/>
    <property type="match status" value="1"/>
</dbReference>
<name>D8JTR5_HYPDA</name>
<evidence type="ECO:0000313" key="10">
    <source>
        <dbReference type="Proteomes" id="UP000002033"/>
    </source>
</evidence>
<dbReference type="Pfam" id="PF00285">
    <property type="entry name" value="Citrate_synt"/>
    <property type="match status" value="1"/>
</dbReference>
<evidence type="ECO:0000256" key="5">
    <source>
        <dbReference type="ARBA" id="ARBA00049288"/>
    </source>
</evidence>
<dbReference type="AlphaFoldDB" id="D8JTR5"/>
<dbReference type="PRINTS" id="PR00143">
    <property type="entry name" value="CITRTSNTHASE"/>
</dbReference>
<keyword evidence="10" id="KW-1185">Reference proteome</keyword>
<dbReference type="eggNOG" id="COG0372">
    <property type="taxonomic scope" value="Bacteria"/>
</dbReference>
<dbReference type="KEGG" id="hdn:Hden_0810"/>